<evidence type="ECO:0000256" key="1">
    <source>
        <dbReference type="SAM" id="MobiDB-lite"/>
    </source>
</evidence>
<sequence length="131" mass="14777">MPSIDGYTHVSGSSAPLSPVHQRAPPPPVESPRGFGITVLVIQWVITLDTLRQMVEMHEMFSGKIFEWYHELGQHTFGDSEPPKMFDRTANLSNNQIINYRCDPFKKWLVSNPGQVTSKLHVTEPGKPSFT</sequence>
<gene>
    <name evidence="2" type="ORF">LVIROSA_LOCUS438</name>
</gene>
<dbReference type="AlphaFoldDB" id="A0AAU9LGJ4"/>
<keyword evidence="3" id="KW-1185">Reference proteome</keyword>
<dbReference type="SUPFAM" id="SSF50989">
    <property type="entry name" value="Clathrin heavy-chain terminal domain"/>
    <property type="match status" value="1"/>
</dbReference>
<dbReference type="GO" id="GO:0005198">
    <property type="term" value="F:structural molecule activity"/>
    <property type="evidence" value="ECO:0007669"/>
    <property type="project" value="InterPro"/>
</dbReference>
<dbReference type="EMBL" id="CAKMRJ010000001">
    <property type="protein sequence ID" value="CAH1412421.1"/>
    <property type="molecule type" value="Genomic_DNA"/>
</dbReference>
<dbReference type="GO" id="GO:0030132">
    <property type="term" value="C:clathrin coat of coated pit"/>
    <property type="evidence" value="ECO:0007669"/>
    <property type="project" value="InterPro"/>
</dbReference>
<name>A0AAU9LGJ4_9ASTR</name>
<proteinExistence type="predicted"/>
<dbReference type="GO" id="GO:0016192">
    <property type="term" value="P:vesicle-mediated transport"/>
    <property type="evidence" value="ECO:0007669"/>
    <property type="project" value="InterPro"/>
</dbReference>
<dbReference type="GO" id="GO:0030130">
    <property type="term" value="C:clathrin coat of trans-Golgi network vesicle"/>
    <property type="evidence" value="ECO:0007669"/>
    <property type="project" value="InterPro"/>
</dbReference>
<dbReference type="Proteomes" id="UP001157418">
    <property type="component" value="Unassembled WGS sequence"/>
</dbReference>
<dbReference type="GO" id="GO:0006886">
    <property type="term" value="P:intracellular protein transport"/>
    <property type="evidence" value="ECO:0007669"/>
    <property type="project" value="InterPro"/>
</dbReference>
<feature type="region of interest" description="Disordered" evidence="1">
    <location>
        <begin position="1"/>
        <end position="29"/>
    </location>
</feature>
<protein>
    <submittedName>
        <fullName evidence="2">Uncharacterized protein</fullName>
    </submittedName>
</protein>
<evidence type="ECO:0000313" key="3">
    <source>
        <dbReference type="Proteomes" id="UP001157418"/>
    </source>
</evidence>
<reference evidence="2 3" key="1">
    <citation type="submission" date="2022-01" db="EMBL/GenBank/DDBJ databases">
        <authorList>
            <person name="Xiong W."/>
            <person name="Schranz E."/>
        </authorList>
    </citation>
    <scope>NUCLEOTIDE SEQUENCE [LARGE SCALE GENOMIC DNA]</scope>
</reference>
<comment type="caution">
    <text evidence="2">The sequence shown here is derived from an EMBL/GenBank/DDBJ whole genome shotgun (WGS) entry which is preliminary data.</text>
</comment>
<dbReference type="InterPro" id="IPR016025">
    <property type="entry name" value="Clathrin_H-chain_N"/>
</dbReference>
<accession>A0AAU9LGJ4</accession>
<organism evidence="2 3">
    <name type="scientific">Lactuca virosa</name>
    <dbReference type="NCBI Taxonomy" id="75947"/>
    <lineage>
        <taxon>Eukaryota</taxon>
        <taxon>Viridiplantae</taxon>
        <taxon>Streptophyta</taxon>
        <taxon>Embryophyta</taxon>
        <taxon>Tracheophyta</taxon>
        <taxon>Spermatophyta</taxon>
        <taxon>Magnoliopsida</taxon>
        <taxon>eudicotyledons</taxon>
        <taxon>Gunneridae</taxon>
        <taxon>Pentapetalae</taxon>
        <taxon>asterids</taxon>
        <taxon>campanulids</taxon>
        <taxon>Asterales</taxon>
        <taxon>Asteraceae</taxon>
        <taxon>Cichorioideae</taxon>
        <taxon>Cichorieae</taxon>
        <taxon>Lactucinae</taxon>
        <taxon>Lactuca</taxon>
    </lineage>
</organism>
<evidence type="ECO:0000313" key="2">
    <source>
        <dbReference type="EMBL" id="CAH1412421.1"/>
    </source>
</evidence>
<dbReference type="Gene3D" id="2.130.10.110">
    <property type="entry name" value="Clathrin heavy-chain terminal domain"/>
    <property type="match status" value="1"/>
</dbReference>